<evidence type="ECO:0000256" key="7">
    <source>
        <dbReference type="ARBA" id="ARBA00029792"/>
    </source>
</evidence>
<dbReference type="GO" id="GO:0005524">
    <property type="term" value="F:ATP binding"/>
    <property type="evidence" value="ECO:0007669"/>
    <property type="project" value="UniProtKB-KW"/>
</dbReference>
<dbReference type="GO" id="GO:0005634">
    <property type="term" value="C:nucleus"/>
    <property type="evidence" value="ECO:0007669"/>
    <property type="project" value="TreeGrafter"/>
</dbReference>
<dbReference type="SMART" id="SM00534">
    <property type="entry name" value="MUTSac"/>
    <property type="match status" value="1"/>
</dbReference>
<gene>
    <name evidence="10" type="ORF">SAPIO_CDS0761</name>
</gene>
<feature type="domain" description="DNA mismatch repair proteins mutS family" evidence="9">
    <location>
        <begin position="287"/>
        <end position="303"/>
    </location>
</feature>
<dbReference type="GeneID" id="27718913"/>
<dbReference type="GO" id="GO:0007131">
    <property type="term" value="P:reciprocal meiotic recombination"/>
    <property type="evidence" value="ECO:0007669"/>
    <property type="project" value="TreeGrafter"/>
</dbReference>
<evidence type="ECO:0000259" key="9">
    <source>
        <dbReference type="PROSITE" id="PS00486"/>
    </source>
</evidence>
<evidence type="ECO:0000256" key="3">
    <source>
        <dbReference type="ARBA" id="ARBA00022741"/>
    </source>
</evidence>
<keyword evidence="4" id="KW-0067">ATP-binding</keyword>
<evidence type="ECO:0000313" key="11">
    <source>
        <dbReference type="Proteomes" id="UP000028545"/>
    </source>
</evidence>
<dbReference type="InterPro" id="IPR036187">
    <property type="entry name" value="DNA_mismatch_repair_MutS_sf"/>
</dbReference>
<dbReference type="AlphaFoldDB" id="A0A084GGH3"/>
<keyword evidence="11" id="KW-1185">Reference proteome</keyword>
<organism evidence="10 11">
    <name type="scientific">Pseudallescheria apiosperma</name>
    <name type="common">Scedosporium apiospermum</name>
    <dbReference type="NCBI Taxonomy" id="563466"/>
    <lineage>
        <taxon>Eukaryota</taxon>
        <taxon>Fungi</taxon>
        <taxon>Dikarya</taxon>
        <taxon>Ascomycota</taxon>
        <taxon>Pezizomycotina</taxon>
        <taxon>Sordariomycetes</taxon>
        <taxon>Hypocreomycetidae</taxon>
        <taxon>Microascales</taxon>
        <taxon>Microascaceae</taxon>
        <taxon>Scedosporium</taxon>
    </lineage>
</organism>
<evidence type="ECO:0000256" key="2">
    <source>
        <dbReference type="ARBA" id="ARBA00022151"/>
    </source>
</evidence>
<dbReference type="InterPro" id="IPR007861">
    <property type="entry name" value="DNA_mismatch_repair_MutS_clamp"/>
</dbReference>
<dbReference type="InterPro" id="IPR000432">
    <property type="entry name" value="DNA_mismatch_repair_MutS_C"/>
</dbReference>
<proteinExistence type="inferred from homology"/>
<dbReference type="GO" id="GO:0140664">
    <property type="term" value="F:ATP-dependent DNA damage sensor activity"/>
    <property type="evidence" value="ECO:0007669"/>
    <property type="project" value="InterPro"/>
</dbReference>
<accession>A0A084GGH3</accession>
<dbReference type="Proteomes" id="UP000028545">
    <property type="component" value="Unassembled WGS sequence"/>
</dbReference>
<dbReference type="SUPFAM" id="SSF48334">
    <property type="entry name" value="DNA repair protein MutS, domain III"/>
    <property type="match status" value="1"/>
</dbReference>
<name>A0A084GGH3_PSEDA</name>
<dbReference type="InterPro" id="IPR045076">
    <property type="entry name" value="MutS"/>
</dbReference>
<dbReference type="PANTHER" id="PTHR11361">
    <property type="entry name" value="DNA MISMATCH REPAIR PROTEIN MUTS FAMILY MEMBER"/>
    <property type="match status" value="1"/>
</dbReference>
<dbReference type="HOGENOM" id="CLU_002472_8_5_1"/>
<dbReference type="FunFam" id="3.40.50.300:FF:000870">
    <property type="entry name" value="MutS protein homolog 4"/>
    <property type="match status" value="1"/>
</dbReference>
<dbReference type="Pfam" id="PF05190">
    <property type="entry name" value="MutS_IV"/>
    <property type="match status" value="1"/>
</dbReference>
<dbReference type="OrthoDB" id="276261at2759"/>
<evidence type="ECO:0000256" key="1">
    <source>
        <dbReference type="ARBA" id="ARBA00007094"/>
    </source>
</evidence>
<dbReference type="VEuPathDB" id="FungiDB:SAPIO_CDS0761"/>
<dbReference type="Pfam" id="PF00488">
    <property type="entry name" value="MutS_V"/>
    <property type="match status" value="1"/>
</dbReference>
<evidence type="ECO:0000313" key="10">
    <source>
        <dbReference type="EMBL" id="KEZ46435.1"/>
    </source>
</evidence>
<protein>
    <recommendedName>
        <fullName evidence="2 8">DNA mismatch repair protein MSH3</fullName>
    </recommendedName>
    <alternativeName>
        <fullName evidence="2 8">DNA mismatch repair protein MSH3</fullName>
    </alternativeName>
    <alternativeName>
        <fullName evidence="7">MutS protein homolog 3</fullName>
    </alternativeName>
</protein>
<reference evidence="10 11" key="1">
    <citation type="journal article" date="2014" name="Genome Announc.">
        <title>Draft genome sequence of the pathogenic fungus Scedosporium apiospermum.</title>
        <authorList>
            <person name="Vandeputte P."/>
            <person name="Ghamrawi S."/>
            <person name="Rechenmann M."/>
            <person name="Iltis A."/>
            <person name="Giraud S."/>
            <person name="Fleury M."/>
            <person name="Thornton C."/>
            <person name="Delhaes L."/>
            <person name="Meyer W."/>
            <person name="Papon N."/>
            <person name="Bouchara J.P."/>
        </authorList>
    </citation>
    <scope>NUCLEOTIDE SEQUENCE [LARGE SCALE GENOMIC DNA]</scope>
    <source>
        <strain evidence="10 11">IHEM 14462</strain>
    </source>
</reference>
<comment type="caution">
    <text evidence="10">The sequence shown here is derived from an EMBL/GenBank/DDBJ whole genome shotgun (WGS) entry which is preliminary data.</text>
</comment>
<dbReference type="Gene3D" id="1.10.1420.10">
    <property type="match status" value="2"/>
</dbReference>
<sequence>MDTIQADVTYVKNPLDLRNQRTFAVKPGTNGMLDVARQTYQEGSQDVLTLVESLQNSLQLDITLKFDSSRLFYLRLKPIDFVSRPVPEIFVNQIRRKGAIECQTMDLKKLNQRISDSATEAILQSDKVIQELIDSLRVQVPHLFRVCESVALLDVIASFTQLAALKGYSRPDISGTLALKSARHPLLDANVSEVFVPNDYYATEQYRFQIVTGPNMSGKSTYIRSVALLQIMAQIGSFVPADYAAFGIVDKIFARVTTDDSIESNLSSFSLEMREMAFILRNVDSQSMAIIDELGRGTSTRDGLAIALAISEALLESNCMVWFATHFVDLAEGLADRPGVMNLHLATQASLAGGKMPHMSMLYKVATGTVKERRYGIALARAIGLPEDLVNDAERISKALSEKRQAKQQNSEYSKTLRRRKLVLNLQETLRHVVESDVDEKAFKSFLIRLRAEFITKMSAIDGGDVEMSHIETCEQGSEQQVPTDIEDGDIEVENDWDIYSS</sequence>
<dbReference type="InterPro" id="IPR027417">
    <property type="entry name" value="P-loop_NTPase"/>
</dbReference>
<dbReference type="OMA" id="ICAPASH"/>
<keyword evidence="5" id="KW-0238">DNA-binding</keyword>
<dbReference type="SUPFAM" id="SSF52540">
    <property type="entry name" value="P-loop containing nucleoside triphosphate hydrolases"/>
    <property type="match status" value="1"/>
</dbReference>
<dbReference type="RefSeq" id="XP_016646234.1">
    <property type="nucleotide sequence ID" value="XM_016783468.1"/>
</dbReference>
<evidence type="ECO:0000256" key="8">
    <source>
        <dbReference type="ARBA" id="ARBA00073774"/>
    </source>
</evidence>
<evidence type="ECO:0000256" key="6">
    <source>
        <dbReference type="ARBA" id="ARBA00025902"/>
    </source>
</evidence>
<dbReference type="EMBL" id="JOWA01000033">
    <property type="protein sequence ID" value="KEZ46435.1"/>
    <property type="molecule type" value="Genomic_DNA"/>
</dbReference>
<dbReference type="PROSITE" id="PS00486">
    <property type="entry name" value="DNA_MISMATCH_REPAIR_2"/>
    <property type="match status" value="1"/>
</dbReference>
<evidence type="ECO:0000256" key="5">
    <source>
        <dbReference type="ARBA" id="ARBA00023125"/>
    </source>
</evidence>
<dbReference type="KEGG" id="sapo:SAPIO_CDS0761"/>
<comment type="subunit">
    <text evidence="6">Heterodimer consisting of MSH2-MSH3 (MutS beta). Forms a ternary complex with MutL alpha (MLH1-PMS1).</text>
</comment>
<comment type="similarity">
    <text evidence="1">Belongs to the DNA mismatch repair MutS family. MSH3 subfamily.</text>
</comment>
<evidence type="ECO:0000256" key="4">
    <source>
        <dbReference type="ARBA" id="ARBA00022840"/>
    </source>
</evidence>
<dbReference type="Gene3D" id="3.40.50.300">
    <property type="entry name" value="P-loop containing nucleotide triphosphate hydrolases"/>
    <property type="match status" value="1"/>
</dbReference>
<dbReference type="GO" id="GO:0006298">
    <property type="term" value="P:mismatch repair"/>
    <property type="evidence" value="ECO:0007669"/>
    <property type="project" value="InterPro"/>
</dbReference>
<dbReference type="GO" id="GO:0030983">
    <property type="term" value="F:mismatched DNA binding"/>
    <property type="evidence" value="ECO:0007669"/>
    <property type="project" value="InterPro"/>
</dbReference>
<keyword evidence="3" id="KW-0547">Nucleotide-binding</keyword>
<dbReference type="PANTHER" id="PTHR11361:SF21">
    <property type="entry name" value="MUTS PROTEIN HOMOLOG 4"/>
    <property type="match status" value="1"/>
</dbReference>